<dbReference type="Proteomes" id="UP001165427">
    <property type="component" value="Unassembled WGS sequence"/>
</dbReference>
<dbReference type="InterPro" id="IPR046342">
    <property type="entry name" value="CBS_dom_sf"/>
</dbReference>
<evidence type="ECO:0000256" key="2">
    <source>
        <dbReference type="ARBA" id="ARBA00022448"/>
    </source>
</evidence>
<dbReference type="PANTHER" id="PTHR43117:SF4">
    <property type="entry name" value="OSMOPROTECTANT IMPORT ATP-BINDING PROTEIN OSMV"/>
    <property type="match status" value="1"/>
</dbReference>
<dbReference type="InterPro" id="IPR017871">
    <property type="entry name" value="ABC_transporter-like_CS"/>
</dbReference>
<dbReference type="GO" id="GO:0016887">
    <property type="term" value="F:ATP hydrolysis activity"/>
    <property type="evidence" value="ECO:0007669"/>
    <property type="project" value="InterPro"/>
</dbReference>
<comment type="caution">
    <text evidence="8">The sequence shown here is derived from an EMBL/GenBank/DDBJ whole genome shotgun (WGS) entry which is preliminary data.</text>
</comment>
<dbReference type="InterPro" id="IPR003593">
    <property type="entry name" value="AAA+_ATPase"/>
</dbReference>
<dbReference type="SUPFAM" id="SSF54631">
    <property type="entry name" value="CBS-domain pair"/>
    <property type="match status" value="1"/>
</dbReference>
<evidence type="ECO:0000256" key="3">
    <source>
        <dbReference type="ARBA" id="ARBA00022741"/>
    </source>
</evidence>
<name>A0AA41UIL5_9BACT</name>
<dbReference type="Gene3D" id="3.40.50.300">
    <property type="entry name" value="P-loop containing nucleotide triphosphate hydrolases"/>
    <property type="match status" value="1"/>
</dbReference>
<keyword evidence="5" id="KW-0129">CBS domain</keyword>
<evidence type="ECO:0000256" key="5">
    <source>
        <dbReference type="PROSITE-ProRule" id="PRU00703"/>
    </source>
</evidence>
<dbReference type="PROSITE" id="PS50893">
    <property type="entry name" value="ABC_TRANSPORTER_2"/>
    <property type="match status" value="1"/>
</dbReference>
<dbReference type="FunFam" id="3.40.50.300:FF:000425">
    <property type="entry name" value="Probable ABC transporter, ATP-binding subunit"/>
    <property type="match status" value="1"/>
</dbReference>
<dbReference type="SUPFAM" id="SSF52540">
    <property type="entry name" value="P-loop containing nucleoside triphosphate hydrolases"/>
    <property type="match status" value="1"/>
</dbReference>
<evidence type="ECO:0000256" key="1">
    <source>
        <dbReference type="ARBA" id="ARBA00005417"/>
    </source>
</evidence>
<dbReference type="InterPro" id="IPR027417">
    <property type="entry name" value="P-loop_NTPase"/>
</dbReference>
<dbReference type="AlphaFoldDB" id="A0AA41UIL5"/>
<evidence type="ECO:0000313" key="9">
    <source>
        <dbReference type="Proteomes" id="UP001165427"/>
    </source>
</evidence>
<reference evidence="8" key="1">
    <citation type="submission" date="2022-04" db="EMBL/GenBank/DDBJ databases">
        <title>Desulfatitalea alkaliphila sp. nov., a novel anaerobic sulfate-reducing bacterium isolated from terrestrial mud volcano, Taman Peninsula, Russia.</title>
        <authorList>
            <person name="Khomyakova M.A."/>
            <person name="Merkel A.Y."/>
            <person name="Slobodkin A.I."/>
        </authorList>
    </citation>
    <scope>NUCLEOTIDE SEQUENCE</scope>
    <source>
        <strain evidence="8">M08but</strain>
    </source>
</reference>
<comment type="similarity">
    <text evidence="1">Belongs to the ABC transporter superfamily.</text>
</comment>
<organism evidence="8 9">
    <name type="scientific">Desulfatitalea alkaliphila</name>
    <dbReference type="NCBI Taxonomy" id="2929485"/>
    <lineage>
        <taxon>Bacteria</taxon>
        <taxon>Pseudomonadati</taxon>
        <taxon>Thermodesulfobacteriota</taxon>
        <taxon>Desulfobacteria</taxon>
        <taxon>Desulfobacterales</taxon>
        <taxon>Desulfosarcinaceae</taxon>
        <taxon>Desulfatitalea</taxon>
    </lineage>
</organism>
<dbReference type="GO" id="GO:0015697">
    <property type="term" value="P:quaternary ammonium group transport"/>
    <property type="evidence" value="ECO:0007669"/>
    <property type="project" value="UniProtKB-ARBA"/>
</dbReference>
<proteinExistence type="inferred from homology"/>
<feature type="domain" description="CBS" evidence="7">
    <location>
        <begin position="315"/>
        <end position="375"/>
    </location>
</feature>
<dbReference type="EMBL" id="JALJRB010000003">
    <property type="protein sequence ID" value="MCJ8499677.1"/>
    <property type="molecule type" value="Genomic_DNA"/>
</dbReference>
<dbReference type="InterPro" id="IPR003439">
    <property type="entry name" value="ABC_transporter-like_ATP-bd"/>
</dbReference>
<dbReference type="PROSITE" id="PS00211">
    <property type="entry name" value="ABC_TRANSPORTER_1"/>
    <property type="match status" value="1"/>
</dbReference>
<sequence>MIEYDSVTKIFGIGKKAVTATDNVTFTIADGETAVFLGPSGCGKTTLLRMTNRLEAVTRGTIRVMGRDTMEMDAQKLRLSMGYVIQQIGLFPNKTIAGNIAVVPRMLGWDRGEIRSRVDELLGMVNLDPEIYRDRYPAELSGGQQQRVGVARGLAANPDILLMDEPFGAIDPINRDQIQDEFLRLQGKLKKTIAFVSHDIHEAIKMADKIAIFKDGRLVQFDTPEAILMRPANKFVSDFVGADRALKVLGLLRIRDAMNPEPRNLVQAGEDAPGVLKMMEAQNLPLAFVIKDNRPVGYVHPKLLKYEQGRVGELAEKFPETLGAREPVRDALSAMLMHDITAFPVVDDNGNLAGTISYRQIQKSILDLYADDHEESKIE</sequence>
<dbReference type="InterPro" id="IPR000644">
    <property type="entry name" value="CBS_dom"/>
</dbReference>
<dbReference type="PANTHER" id="PTHR43117">
    <property type="entry name" value="OSMOPROTECTANT IMPORT ATP-BINDING PROTEIN OSMV"/>
    <property type="match status" value="1"/>
</dbReference>
<feature type="domain" description="ABC transporter" evidence="6">
    <location>
        <begin position="2"/>
        <end position="240"/>
    </location>
</feature>
<dbReference type="RefSeq" id="WP_246903116.1">
    <property type="nucleotide sequence ID" value="NZ_JALJRB010000003.1"/>
</dbReference>
<keyword evidence="2" id="KW-0813">Transport</keyword>
<dbReference type="Gene3D" id="3.10.580.10">
    <property type="entry name" value="CBS-domain"/>
    <property type="match status" value="1"/>
</dbReference>
<evidence type="ECO:0000259" key="6">
    <source>
        <dbReference type="PROSITE" id="PS50893"/>
    </source>
</evidence>
<evidence type="ECO:0000256" key="4">
    <source>
        <dbReference type="ARBA" id="ARBA00022840"/>
    </source>
</evidence>
<evidence type="ECO:0000259" key="7">
    <source>
        <dbReference type="PROSITE" id="PS51371"/>
    </source>
</evidence>
<evidence type="ECO:0000313" key="8">
    <source>
        <dbReference type="EMBL" id="MCJ8499677.1"/>
    </source>
</evidence>
<dbReference type="SMART" id="SM00382">
    <property type="entry name" value="AAA"/>
    <property type="match status" value="1"/>
</dbReference>
<dbReference type="Pfam" id="PF00571">
    <property type="entry name" value="CBS"/>
    <property type="match status" value="1"/>
</dbReference>
<dbReference type="SMART" id="SM00116">
    <property type="entry name" value="CBS"/>
    <property type="match status" value="1"/>
</dbReference>
<dbReference type="Pfam" id="PF00005">
    <property type="entry name" value="ABC_tran"/>
    <property type="match status" value="1"/>
</dbReference>
<dbReference type="PROSITE" id="PS51371">
    <property type="entry name" value="CBS"/>
    <property type="match status" value="1"/>
</dbReference>
<keyword evidence="9" id="KW-1185">Reference proteome</keyword>
<gene>
    <name evidence="8" type="ORF">MRX98_03750</name>
</gene>
<accession>A0AA41UIL5</accession>
<keyword evidence="4 8" id="KW-0067">ATP-binding</keyword>
<dbReference type="GO" id="GO:0005524">
    <property type="term" value="F:ATP binding"/>
    <property type="evidence" value="ECO:0007669"/>
    <property type="project" value="UniProtKB-KW"/>
</dbReference>
<protein>
    <submittedName>
        <fullName evidence="8">ATP-binding cassette domain-containing protein</fullName>
    </submittedName>
</protein>
<keyword evidence="3" id="KW-0547">Nucleotide-binding</keyword>